<dbReference type="AlphaFoldDB" id="A0A0F9I661"/>
<reference evidence="2" key="1">
    <citation type="journal article" date="2015" name="Nature">
        <title>Complex archaea that bridge the gap between prokaryotes and eukaryotes.</title>
        <authorList>
            <person name="Spang A."/>
            <person name="Saw J.H."/>
            <person name="Jorgensen S.L."/>
            <person name="Zaremba-Niedzwiedzka K."/>
            <person name="Martijn J."/>
            <person name="Lind A.E."/>
            <person name="van Eijk R."/>
            <person name="Schleper C."/>
            <person name="Guy L."/>
            <person name="Ettema T.J."/>
        </authorList>
    </citation>
    <scope>NUCLEOTIDE SEQUENCE</scope>
</reference>
<dbReference type="Gene3D" id="3.40.50.620">
    <property type="entry name" value="HUPs"/>
    <property type="match status" value="1"/>
</dbReference>
<dbReference type="Pfam" id="PF01507">
    <property type="entry name" value="PAPS_reduct"/>
    <property type="match status" value="1"/>
</dbReference>
<organism evidence="2">
    <name type="scientific">marine sediment metagenome</name>
    <dbReference type="NCBI Taxonomy" id="412755"/>
    <lineage>
        <taxon>unclassified sequences</taxon>
        <taxon>metagenomes</taxon>
        <taxon>ecological metagenomes</taxon>
    </lineage>
</organism>
<evidence type="ECO:0000313" key="2">
    <source>
        <dbReference type="EMBL" id="KKM23101.1"/>
    </source>
</evidence>
<dbReference type="InterPro" id="IPR002500">
    <property type="entry name" value="PAPS_reduct_dom"/>
</dbReference>
<dbReference type="InterPro" id="IPR014729">
    <property type="entry name" value="Rossmann-like_a/b/a_fold"/>
</dbReference>
<evidence type="ECO:0000259" key="1">
    <source>
        <dbReference type="Pfam" id="PF01507"/>
    </source>
</evidence>
<dbReference type="PANTHER" id="PTHR43196">
    <property type="entry name" value="SULFATE ADENYLYLTRANSFERASE SUBUNIT 2"/>
    <property type="match status" value="1"/>
</dbReference>
<dbReference type="PANTHER" id="PTHR43196:SF2">
    <property type="entry name" value="PHOSPHOADENOSINE PHOSPHOSULFATE REDUCTASE"/>
    <property type="match status" value="1"/>
</dbReference>
<accession>A0A0F9I661</accession>
<dbReference type="GO" id="GO:0003824">
    <property type="term" value="F:catalytic activity"/>
    <property type="evidence" value="ECO:0007669"/>
    <property type="project" value="InterPro"/>
</dbReference>
<dbReference type="EMBL" id="LAZR01013198">
    <property type="protein sequence ID" value="KKM23101.1"/>
    <property type="molecule type" value="Genomic_DNA"/>
</dbReference>
<feature type="domain" description="Phosphoadenosine phosphosulphate reductase" evidence="1">
    <location>
        <begin position="3"/>
        <end position="111"/>
    </location>
</feature>
<sequence length="232" mass="27169">MRHIVALSGGKDSAALALYLKGKVDCEYVFTDTGRELPEIYEFLDRLEARLGPIQRVKSWDRDFDWHLEHRGYFLPSPHARWCTKELKLRPFERHLRGSECTAYLAIRADEDREGNYGTLKNLSYSYPLRDDGIDLAGVKAILREAGVALPDFYKWRTTGGCWCCPFQRKGDWSGLKWFHPDLFQRALEDEERSGHFTWRQGMSLRQIEAAWQTPMEEDEWEDRMPCLICAK</sequence>
<dbReference type="InterPro" id="IPR050128">
    <property type="entry name" value="Sulfate_adenylyltrnsfr_sub2"/>
</dbReference>
<gene>
    <name evidence="2" type="ORF">LCGC14_1618590</name>
</gene>
<proteinExistence type="predicted"/>
<dbReference type="SUPFAM" id="SSF52402">
    <property type="entry name" value="Adenine nucleotide alpha hydrolases-like"/>
    <property type="match status" value="1"/>
</dbReference>
<protein>
    <recommendedName>
        <fullName evidence="1">Phosphoadenosine phosphosulphate reductase domain-containing protein</fullName>
    </recommendedName>
</protein>
<comment type="caution">
    <text evidence="2">The sequence shown here is derived from an EMBL/GenBank/DDBJ whole genome shotgun (WGS) entry which is preliminary data.</text>
</comment>
<name>A0A0F9I661_9ZZZZ</name>